<keyword evidence="1" id="KW-0963">Cytoplasm</keyword>
<dbReference type="EMBL" id="PVWJ01000008">
    <property type="protein sequence ID" value="PSB04744.1"/>
    <property type="molecule type" value="Genomic_DNA"/>
</dbReference>
<evidence type="ECO:0000256" key="3">
    <source>
        <dbReference type="SAM" id="MobiDB-lite"/>
    </source>
</evidence>
<accession>A0A2T1C927</accession>
<keyword evidence="2" id="KW-0694">RNA-binding</keyword>
<keyword evidence="5" id="KW-1185">Reference proteome</keyword>
<dbReference type="InterPro" id="IPR020627">
    <property type="entry name" value="KhpA"/>
</dbReference>
<dbReference type="OrthoDB" id="511849at2"/>
<evidence type="ECO:0000313" key="4">
    <source>
        <dbReference type="EMBL" id="PSB04744.1"/>
    </source>
</evidence>
<protein>
    <submittedName>
        <fullName evidence="4">RNA-binding protein</fullName>
    </submittedName>
</protein>
<evidence type="ECO:0000256" key="2">
    <source>
        <dbReference type="ARBA" id="ARBA00022884"/>
    </source>
</evidence>
<sequence>MSEIPSSSGPNYTELVRFLLQPFLDTPESLKVDCEIIPSTSRVWIRLAFEAADRGRVYGRGGRNIQAIRTVLEATAQAVGQSIHLDIYGSSNSNSNTHQERSSPPADKPASKHEPPKQRPVSKNRTQ</sequence>
<dbReference type="RefSeq" id="WP_106287117.1">
    <property type="nucleotide sequence ID" value="NZ_CAWNTC010000163.1"/>
</dbReference>
<dbReference type="GO" id="GO:0003723">
    <property type="term" value="F:RNA binding"/>
    <property type="evidence" value="ECO:0007669"/>
    <property type="project" value="UniProtKB-KW"/>
</dbReference>
<reference evidence="4 5" key="1">
    <citation type="submission" date="2018-02" db="EMBL/GenBank/DDBJ databases">
        <authorList>
            <person name="Cohen D.B."/>
            <person name="Kent A.D."/>
        </authorList>
    </citation>
    <scope>NUCLEOTIDE SEQUENCE [LARGE SCALE GENOMIC DNA]</scope>
    <source>
        <strain evidence="4 5">CCAP 1448/3</strain>
    </source>
</reference>
<name>A0A2T1C927_9CYAN</name>
<reference evidence="4 5" key="2">
    <citation type="submission" date="2018-03" db="EMBL/GenBank/DDBJ databases">
        <title>The ancient ancestry and fast evolution of plastids.</title>
        <authorList>
            <person name="Moore K.R."/>
            <person name="Magnabosco C."/>
            <person name="Momper L."/>
            <person name="Gold D.A."/>
            <person name="Bosak T."/>
            <person name="Fournier G.P."/>
        </authorList>
    </citation>
    <scope>NUCLEOTIDE SEQUENCE [LARGE SCALE GENOMIC DNA]</scope>
    <source>
        <strain evidence="4 5">CCAP 1448/3</strain>
    </source>
</reference>
<evidence type="ECO:0000313" key="5">
    <source>
        <dbReference type="Proteomes" id="UP000238762"/>
    </source>
</evidence>
<organism evidence="4 5">
    <name type="scientific">Merismopedia glauca CCAP 1448/3</name>
    <dbReference type="NCBI Taxonomy" id="1296344"/>
    <lineage>
        <taxon>Bacteria</taxon>
        <taxon>Bacillati</taxon>
        <taxon>Cyanobacteriota</taxon>
        <taxon>Cyanophyceae</taxon>
        <taxon>Synechococcales</taxon>
        <taxon>Merismopediaceae</taxon>
        <taxon>Merismopedia</taxon>
    </lineage>
</organism>
<gene>
    <name evidence="4" type="ORF">C7B64_02685</name>
</gene>
<dbReference type="Pfam" id="PF13083">
    <property type="entry name" value="KH_KhpA-B"/>
    <property type="match status" value="1"/>
</dbReference>
<dbReference type="Proteomes" id="UP000238762">
    <property type="component" value="Unassembled WGS sequence"/>
</dbReference>
<evidence type="ECO:0000256" key="1">
    <source>
        <dbReference type="ARBA" id="ARBA00022490"/>
    </source>
</evidence>
<feature type="region of interest" description="Disordered" evidence="3">
    <location>
        <begin position="87"/>
        <end position="127"/>
    </location>
</feature>
<proteinExistence type="predicted"/>
<dbReference type="AlphaFoldDB" id="A0A2T1C927"/>
<dbReference type="PANTHER" id="PTHR34654:SF1">
    <property type="entry name" value="RNA-BINDING PROTEIN KHPA"/>
    <property type="match status" value="1"/>
</dbReference>
<dbReference type="PANTHER" id="PTHR34654">
    <property type="entry name" value="UPF0109 PROTEIN SCO5592"/>
    <property type="match status" value="1"/>
</dbReference>
<comment type="caution">
    <text evidence="4">The sequence shown here is derived from an EMBL/GenBank/DDBJ whole genome shotgun (WGS) entry which is preliminary data.</text>
</comment>